<dbReference type="PANTHER" id="PTHR36766">
    <property type="entry name" value="PLANT BROAD-SPECTRUM MILDEW RESISTANCE PROTEIN RPW8"/>
    <property type="match status" value="1"/>
</dbReference>
<dbReference type="GO" id="GO:0006952">
    <property type="term" value="P:defense response"/>
    <property type="evidence" value="ECO:0007669"/>
    <property type="project" value="UniProtKB-KW"/>
</dbReference>
<dbReference type="PANTHER" id="PTHR36766:SF52">
    <property type="entry name" value="LATE BLIGHT RESISTANCE PROTEIN HOMOLOG R1B-8"/>
    <property type="match status" value="1"/>
</dbReference>
<protein>
    <recommendedName>
        <fullName evidence="2">NB-ARC domain-containing protein</fullName>
    </recommendedName>
</protein>
<dbReference type="EMBL" id="AUSU01002778">
    <property type="protein sequence ID" value="EPS68112.1"/>
    <property type="molecule type" value="Genomic_DNA"/>
</dbReference>
<accession>S8E6S8</accession>
<dbReference type="InterPro" id="IPR002182">
    <property type="entry name" value="NB-ARC"/>
</dbReference>
<dbReference type="InterPro" id="IPR027417">
    <property type="entry name" value="P-loop_NTPase"/>
</dbReference>
<evidence type="ECO:0000256" key="1">
    <source>
        <dbReference type="ARBA" id="ARBA00022821"/>
    </source>
</evidence>
<dbReference type="Proteomes" id="UP000015453">
    <property type="component" value="Unassembled WGS sequence"/>
</dbReference>
<comment type="caution">
    <text evidence="3">The sequence shown here is derived from an EMBL/GenBank/DDBJ whole genome shotgun (WGS) entry which is preliminary data.</text>
</comment>
<dbReference type="OrthoDB" id="912492at2759"/>
<sequence>GKTTLANFLFNDSRTVRRFDRKAWITVSQSYERCNLLSQILRQFDEPAPENPTDAHYRDLGAKVFNILRNRRYLVVIDDVWSEKLWDDINIFLPDDGNGSRILLTTRLENVANYVVSSDEGNEKGYIHKADLLDWDMSWRL</sequence>
<dbReference type="GO" id="GO:0043531">
    <property type="term" value="F:ADP binding"/>
    <property type="evidence" value="ECO:0007669"/>
    <property type="project" value="InterPro"/>
</dbReference>
<dbReference type="Pfam" id="PF00931">
    <property type="entry name" value="NB-ARC"/>
    <property type="match status" value="1"/>
</dbReference>
<feature type="non-terminal residue" evidence="3">
    <location>
        <position position="141"/>
    </location>
</feature>
<evidence type="ECO:0000313" key="3">
    <source>
        <dbReference type="EMBL" id="EPS68112.1"/>
    </source>
</evidence>
<organism evidence="3 4">
    <name type="scientific">Genlisea aurea</name>
    <dbReference type="NCBI Taxonomy" id="192259"/>
    <lineage>
        <taxon>Eukaryota</taxon>
        <taxon>Viridiplantae</taxon>
        <taxon>Streptophyta</taxon>
        <taxon>Embryophyta</taxon>
        <taxon>Tracheophyta</taxon>
        <taxon>Spermatophyta</taxon>
        <taxon>Magnoliopsida</taxon>
        <taxon>eudicotyledons</taxon>
        <taxon>Gunneridae</taxon>
        <taxon>Pentapetalae</taxon>
        <taxon>asterids</taxon>
        <taxon>lamiids</taxon>
        <taxon>Lamiales</taxon>
        <taxon>Lentibulariaceae</taxon>
        <taxon>Genlisea</taxon>
    </lineage>
</organism>
<feature type="domain" description="NB-ARC" evidence="2">
    <location>
        <begin position="1"/>
        <end position="141"/>
    </location>
</feature>
<keyword evidence="4" id="KW-1185">Reference proteome</keyword>
<gene>
    <name evidence="3" type="ORF">M569_06661</name>
</gene>
<dbReference type="Gene3D" id="3.40.50.300">
    <property type="entry name" value="P-loop containing nucleotide triphosphate hydrolases"/>
    <property type="match status" value="1"/>
</dbReference>
<dbReference type="SUPFAM" id="SSF52540">
    <property type="entry name" value="P-loop containing nucleoside triphosphate hydrolases"/>
    <property type="match status" value="1"/>
</dbReference>
<dbReference type="AlphaFoldDB" id="S8E6S8"/>
<feature type="non-terminal residue" evidence="3">
    <location>
        <position position="1"/>
    </location>
</feature>
<reference evidence="3 4" key="1">
    <citation type="journal article" date="2013" name="BMC Genomics">
        <title>The miniature genome of a carnivorous plant Genlisea aurea contains a low number of genes and short non-coding sequences.</title>
        <authorList>
            <person name="Leushkin E.V."/>
            <person name="Sutormin R.A."/>
            <person name="Nabieva E.R."/>
            <person name="Penin A.A."/>
            <person name="Kondrashov A.S."/>
            <person name="Logacheva M.D."/>
        </authorList>
    </citation>
    <scope>NUCLEOTIDE SEQUENCE [LARGE SCALE GENOMIC DNA]</scope>
</reference>
<evidence type="ECO:0000313" key="4">
    <source>
        <dbReference type="Proteomes" id="UP000015453"/>
    </source>
</evidence>
<keyword evidence="1" id="KW-0611">Plant defense</keyword>
<name>S8E6S8_9LAMI</name>
<proteinExistence type="predicted"/>
<evidence type="ECO:0000259" key="2">
    <source>
        <dbReference type="Pfam" id="PF00931"/>
    </source>
</evidence>